<accession>A0AAV4PD83</accession>
<evidence type="ECO:0000313" key="1">
    <source>
        <dbReference type="EMBL" id="GIX95056.1"/>
    </source>
</evidence>
<reference evidence="1 2" key="1">
    <citation type="submission" date="2021-06" db="EMBL/GenBank/DDBJ databases">
        <title>Caerostris darwini draft genome.</title>
        <authorList>
            <person name="Kono N."/>
            <person name="Arakawa K."/>
        </authorList>
    </citation>
    <scope>NUCLEOTIDE SEQUENCE [LARGE SCALE GENOMIC DNA]</scope>
</reference>
<dbReference type="Proteomes" id="UP001054837">
    <property type="component" value="Unassembled WGS sequence"/>
</dbReference>
<organism evidence="1 2">
    <name type="scientific">Caerostris darwini</name>
    <dbReference type="NCBI Taxonomy" id="1538125"/>
    <lineage>
        <taxon>Eukaryota</taxon>
        <taxon>Metazoa</taxon>
        <taxon>Ecdysozoa</taxon>
        <taxon>Arthropoda</taxon>
        <taxon>Chelicerata</taxon>
        <taxon>Arachnida</taxon>
        <taxon>Araneae</taxon>
        <taxon>Araneomorphae</taxon>
        <taxon>Entelegynae</taxon>
        <taxon>Araneoidea</taxon>
        <taxon>Araneidae</taxon>
        <taxon>Caerostris</taxon>
    </lineage>
</organism>
<dbReference type="EMBL" id="BPLQ01002700">
    <property type="protein sequence ID" value="GIX95056.1"/>
    <property type="molecule type" value="Genomic_DNA"/>
</dbReference>
<dbReference type="AlphaFoldDB" id="A0AAV4PD83"/>
<name>A0AAV4PD83_9ARAC</name>
<sequence length="78" mass="9250">MRVIQPQVFQLRQLPSPSRQTVAVNQCHPLRKKPSGMWASEWEVEHVRVMGDRWSDSFGGERDLNKFSKRCPRLMRQK</sequence>
<proteinExistence type="predicted"/>
<gene>
    <name evidence="1" type="ORF">CDAR_128471</name>
</gene>
<evidence type="ECO:0000313" key="2">
    <source>
        <dbReference type="Proteomes" id="UP001054837"/>
    </source>
</evidence>
<protein>
    <submittedName>
        <fullName evidence="1">Uncharacterized protein</fullName>
    </submittedName>
</protein>
<keyword evidence="2" id="KW-1185">Reference proteome</keyword>
<comment type="caution">
    <text evidence="1">The sequence shown here is derived from an EMBL/GenBank/DDBJ whole genome shotgun (WGS) entry which is preliminary data.</text>
</comment>